<dbReference type="Pfam" id="PF16165">
    <property type="entry name" value="Ferlin_C"/>
    <property type="match status" value="1"/>
</dbReference>
<dbReference type="InterPro" id="IPR032362">
    <property type="entry name" value="Ferlin_C"/>
</dbReference>
<dbReference type="GeneID" id="112693125"/>
<sequence length="794" mass="92776">MVRVIFEGHSLNTEVINSNLSPSWNVSISSEPIKFTQYGDVIEKSPMYAVIQLCHVKIKTDGLIEDVIAFAVINLKGIEITTRSTLDWIDIVDSSEEIAKICVAVEIIKGSNELTKTVNGLNVPLLNHIQPKLHNYRYFEKKYNTLPDDNFEEDENDFNWWTKYYGFKYQKNNMQKNKHNIISAFSKIPCKFLPFCTCCRDQSNKIYLAKRYSKIKPLTIYDKELEFIPEFGKFEDNIRKFKFYGLKGDHKKPKTIAILKGNIHLYRNSVSNDEQSVSRSKEFYFSGKESQFWPRLKLNAKCNIIVRVYILRAHNLHPKDINGLSDPYIKILFGECYNISDQKNRIPKSLNPLFGRCYEKEVSLPECSILKIKVMDYDRFKKDELIGETIIDIEARYFSKHRAHCGLPKQYNKDGYNRWRDCESPSQILHKLCLFHTLKPPIYTENSVIIGTKIFNNGGKNIKADRQSLALNVLNHWQDMPVIGYHLVPEHVETRTLFNPKIPNIHQGTLEMWVDMFSKNDNLPEIVDVKPPIVENYELRVIIWSVTDVKLIDDDYFTGEKHSDIYIKGWLPSTEKQSTDIHYRSLNGEGLFNWRFKFLFLYNKIENIIVQKIKNIFSIDGEEQKFLPRLHLQIWDNDHLSPDSYIGFLTLDLWNMPRGTKSSWRCTTSEKVPRINLFKVKKTRGWWPFISTENNINSIVGKVDAEIQIMTKLEADKSPVGFGRDKPQPLSVPKRPSIKYLKSIMEPFKFMISNVFVANKTKCIYIVIIFSILLFFMLFIYSIPGYLITNMCFN</sequence>
<evidence type="ECO:0000313" key="8">
    <source>
        <dbReference type="Proteomes" id="UP000694846"/>
    </source>
</evidence>
<dbReference type="PANTHER" id="PTHR12546:SF60">
    <property type="entry name" value="MISFIRE, ISOFORM F"/>
    <property type="match status" value="1"/>
</dbReference>
<keyword evidence="3" id="KW-0677">Repeat</keyword>
<keyword evidence="8" id="KW-1185">Reference proteome</keyword>
<dbReference type="Proteomes" id="UP000694846">
    <property type="component" value="Unplaced"/>
</dbReference>
<name>A0A8B8GL98_9HEMI</name>
<dbReference type="GO" id="GO:0016020">
    <property type="term" value="C:membrane"/>
    <property type="evidence" value="ECO:0007669"/>
    <property type="project" value="UniProtKB-SubCell"/>
</dbReference>
<dbReference type="OrthoDB" id="10059618at2759"/>
<dbReference type="CDD" id="cd04037">
    <property type="entry name" value="C2E_Ferlin"/>
    <property type="match status" value="1"/>
</dbReference>
<dbReference type="PANTHER" id="PTHR12546">
    <property type="entry name" value="FER-1-LIKE"/>
    <property type="match status" value="1"/>
</dbReference>
<dbReference type="Pfam" id="PF22901">
    <property type="entry name" value="dsrm_Ferlin"/>
    <property type="match status" value="1"/>
</dbReference>
<dbReference type="PROSITE" id="PS50004">
    <property type="entry name" value="C2"/>
    <property type="match status" value="2"/>
</dbReference>
<dbReference type="Gene3D" id="2.60.40.150">
    <property type="entry name" value="C2 domain"/>
    <property type="match status" value="2"/>
</dbReference>
<feature type="domain" description="C2" evidence="7">
    <location>
        <begin position="286"/>
        <end position="406"/>
    </location>
</feature>
<dbReference type="SMART" id="SM00239">
    <property type="entry name" value="C2"/>
    <property type="match status" value="2"/>
</dbReference>
<evidence type="ECO:0000256" key="3">
    <source>
        <dbReference type="ARBA" id="ARBA00022737"/>
    </source>
</evidence>
<protein>
    <submittedName>
        <fullName evidence="9">Otoferlin-like</fullName>
    </submittedName>
</protein>
<evidence type="ECO:0000256" key="5">
    <source>
        <dbReference type="ARBA" id="ARBA00023136"/>
    </source>
</evidence>
<dbReference type="CDD" id="cd08374">
    <property type="entry name" value="C2F_Ferlin"/>
    <property type="match status" value="1"/>
</dbReference>
<dbReference type="InterPro" id="IPR035892">
    <property type="entry name" value="C2_domain_sf"/>
</dbReference>
<organism evidence="8 9">
    <name type="scientific">Sipha flava</name>
    <name type="common">yellow sugarcane aphid</name>
    <dbReference type="NCBI Taxonomy" id="143950"/>
    <lineage>
        <taxon>Eukaryota</taxon>
        <taxon>Metazoa</taxon>
        <taxon>Ecdysozoa</taxon>
        <taxon>Arthropoda</taxon>
        <taxon>Hexapoda</taxon>
        <taxon>Insecta</taxon>
        <taxon>Pterygota</taxon>
        <taxon>Neoptera</taxon>
        <taxon>Paraneoptera</taxon>
        <taxon>Hemiptera</taxon>
        <taxon>Sternorrhyncha</taxon>
        <taxon>Aphidomorpha</taxon>
        <taxon>Aphidoidea</taxon>
        <taxon>Aphididae</taxon>
        <taxon>Sipha</taxon>
    </lineage>
</organism>
<gene>
    <name evidence="9" type="primary">LOC112693125</name>
</gene>
<dbReference type="InterPro" id="IPR037725">
    <property type="entry name" value="C2F_Ferlin"/>
</dbReference>
<proteinExistence type="predicted"/>
<accession>A0A8B8GL98</accession>
<dbReference type="InterPro" id="IPR037721">
    <property type="entry name" value="Ferlin"/>
</dbReference>
<dbReference type="InterPro" id="IPR000008">
    <property type="entry name" value="C2_dom"/>
</dbReference>
<keyword evidence="5 6" id="KW-0472">Membrane</keyword>
<evidence type="ECO:0000259" key="7">
    <source>
        <dbReference type="PROSITE" id="PS50004"/>
    </source>
</evidence>
<evidence type="ECO:0000256" key="4">
    <source>
        <dbReference type="ARBA" id="ARBA00022989"/>
    </source>
</evidence>
<dbReference type="InterPro" id="IPR055072">
    <property type="entry name" value="Ferlin_DSRM"/>
</dbReference>
<reference evidence="9" key="1">
    <citation type="submission" date="2025-08" db="UniProtKB">
        <authorList>
            <consortium name="RefSeq"/>
        </authorList>
    </citation>
    <scope>IDENTIFICATION</scope>
    <source>
        <tissue evidence="9">Whole body</tissue>
    </source>
</reference>
<evidence type="ECO:0000256" key="2">
    <source>
        <dbReference type="ARBA" id="ARBA00022692"/>
    </source>
</evidence>
<feature type="transmembrane region" description="Helical" evidence="6">
    <location>
        <begin position="764"/>
        <end position="788"/>
    </location>
</feature>
<dbReference type="AlphaFoldDB" id="A0A8B8GL98"/>
<dbReference type="RefSeq" id="XP_025423833.1">
    <property type="nucleotide sequence ID" value="XM_025568048.1"/>
</dbReference>
<evidence type="ECO:0000256" key="1">
    <source>
        <dbReference type="ARBA" id="ARBA00004167"/>
    </source>
</evidence>
<keyword evidence="4 6" id="KW-1133">Transmembrane helix</keyword>
<feature type="domain" description="C2" evidence="7">
    <location>
        <begin position="519"/>
        <end position="667"/>
    </location>
</feature>
<evidence type="ECO:0000256" key="6">
    <source>
        <dbReference type="SAM" id="Phobius"/>
    </source>
</evidence>
<comment type="subcellular location">
    <subcellularLocation>
        <location evidence="1">Membrane</location>
        <topology evidence="1">Single-pass membrane protein</topology>
    </subcellularLocation>
</comment>
<keyword evidence="2 6" id="KW-0812">Transmembrane</keyword>
<evidence type="ECO:0000313" key="9">
    <source>
        <dbReference type="RefSeq" id="XP_025423833.1"/>
    </source>
</evidence>
<dbReference type="Pfam" id="PF00168">
    <property type="entry name" value="C2"/>
    <property type="match status" value="2"/>
</dbReference>
<dbReference type="InterPro" id="IPR037724">
    <property type="entry name" value="C2E_Ferlin"/>
</dbReference>
<dbReference type="SUPFAM" id="SSF49562">
    <property type="entry name" value="C2 domain (Calcium/lipid-binding domain, CaLB)"/>
    <property type="match status" value="2"/>
</dbReference>
<dbReference type="GO" id="GO:0007009">
    <property type="term" value="P:plasma membrane organization"/>
    <property type="evidence" value="ECO:0007669"/>
    <property type="project" value="TreeGrafter"/>
</dbReference>